<sequence>MQGPTAHHVHATSELVSLTGIGPEKGVAAANTDRVADIPISHLVSFFIKWLKDDIRWEVMSEKPVTLIRPISYARLYDEKHRLKQRNAQLGVNRGGPSTSPIPSTKSLGSNIKFTMLAEMKERHNKGLCYNCDERFEPGDVCKATRQFFCIKVGGVPQDDSSKETTDHIDETTSPAALQQSPDNPEISFHALIGTSASQTIIQWGEAVDAAFESLKKAMINTPVLVLPDFTKSFVVKCHASGVIMGAVLMQEAQYKWLAKLVGYDYDIVKRGGDNRVADALSQCTNEASFSLMTTNFTMGRRSHNRSSRSSKVHNTLSSDIKLIIRHLHDAPKAGHLVISRLNKRIRRTFYWSGMKKEIKANIAACDNCQRNKAETLA</sequence>
<dbReference type="PANTHER" id="PTHR37984">
    <property type="entry name" value="PROTEIN CBG26694"/>
    <property type="match status" value="1"/>
</dbReference>
<dbReference type="GO" id="GO:0003824">
    <property type="term" value="F:catalytic activity"/>
    <property type="evidence" value="ECO:0007669"/>
    <property type="project" value="UniProtKB-KW"/>
</dbReference>
<feature type="region of interest" description="Disordered" evidence="2">
    <location>
        <begin position="158"/>
        <end position="181"/>
    </location>
</feature>
<dbReference type="InterPro" id="IPR041577">
    <property type="entry name" value="RT_RNaseH_2"/>
</dbReference>
<dbReference type="Gene3D" id="1.10.340.70">
    <property type="match status" value="1"/>
</dbReference>
<organism evidence="5 6">
    <name type="scientific">Tetracentron sinense</name>
    <name type="common">Spur-leaf</name>
    <dbReference type="NCBI Taxonomy" id="13715"/>
    <lineage>
        <taxon>Eukaryota</taxon>
        <taxon>Viridiplantae</taxon>
        <taxon>Streptophyta</taxon>
        <taxon>Embryophyta</taxon>
        <taxon>Tracheophyta</taxon>
        <taxon>Spermatophyta</taxon>
        <taxon>Magnoliopsida</taxon>
        <taxon>Trochodendrales</taxon>
        <taxon>Trochodendraceae</taxon>
        <taxon>Tetracentron</taxon>
    </lineage>
</organism>
<accession>A0A834Z3X8</accession>
<proteinExistence type="predicted"/>
<dbReference type="PANTHER" id="PTHR37984:SF5">
    <property type="entry name" value="PROTEIN NYNRIN-LIKE"/>
    <property type="match status" value="1"/>
</dbReference>
<dbReference type="Pfam" id="PF17921">
    <property type="entry name" value="Integrase_H2C2"/>
    <property type="match status" value="1"/>
</dbReference>
<dbReference type="SUPFAM" id="SSF56672">
    <property type="entry name" value="DNA/RNA polymerases"/>
    <property type="match status" value="1"/>
</dbReference>
<comment type="caution">
    <text evidence="5">The sequence shown here is derived from an EMBL/GenBank/DDBJ whole genome shotgun (WGS) entry which is preliminary data.</text>
</comment>
<evidence type="ECO:0000259" key="3">
    <source>
        <dbReference type="Pfam" id="PF17919"/>
    </source>
</evidence>
<evidence type="ECO:0000256" key="2">
    <source>
        <dbReference type="SAM" id="MobiDB-lite"/>
    </source>
</evidence>
<keyword evidence="6" id="KW-1185">Reference proteome</keyword>
<dbReference type="InterPro" id="IPR041588">
    <property type="entry name" value="Integrase_H2C2"/>
</dbReference>
<evidence type="ECO:0000259" key="4">
    <source>
        <dbReference type="Pfam" id="PF17921"/>
    </source>
</evidence>
<feature type="domain" description="Integrase zinc-binding" evidence="4">
    <location>
        <begin position="320"/>
        <end position="374"/>
    </location>
</feature>
<feature type="compositionally biased region" description="Polar residues" evidence="2">
    <location>
        <begin position="172"/>
        <end position="181"/>
    </location>
</feature>
<evidence type="ECO:0000256" key="1">
    <source>
        <dbReference type="ARBA" id="ARBA00023268"/>
    </source>
</evidence>
<dbReference type="InterPro" id="IPR043502">
    <property type="entry name" value="DNA/RNA_pol_sf"/>
</dbReference>
<dbReference type="AlphaFoldDB" id="A0A834Z3X8"/>
<feature type="compositionally biased region" description="Basic and acidic residues" evidence="2">
    <location>
        <begin position="160"/>
        <end position="171"/>
    </location>
</feature>
<dbReference type="EMBL" id="JABCRI010000011">
    <property type="protein sequence ID" value="KAF8397808.1"/>
    <property type="molecule type" value="Genomic_DNA"/>
</dbReference>
<evidence type="ECO:0000313" key="5">
    <source>
        <dbReference type="EMBL" id="KAF8397808.1"/>
    </source>
</evidence>
<protein>
    <recommendedName>
        <fullName evidence="7">Integrase zinc-binding domain-containing protein</fullName>
    </recommendedName>
</protein>
<name>A0A834Z3X8_TETSI</name>
<gene>
    <name evidence="5" type="ORF">HHK36_016731</name>
</gene>
<dbReference type="Proteomes" id="UP000655225">
    <property type="component" value="Unassembled WGS sequence"/>
</dbReference>
<reference evidence="5 6" key="1">
    <citation type="submission" date="2020-04" db="EMBL/GenBank/DDBJ databases">
        <title>Plant Genome Project.</title>
        <authorList>
            <person name="Zhang R.-G."/>
        </authorList>
    </citation>
    <scope>NUCLEOTIDE SEQUENCE [LARGE SCALE GENOMIC DNA]</scope>
    <source>
        <strain evidence="5">YNK0</strain>
        <tissue evidence="5">Leaf</tissue>
    </source>
</reference>
<evidence type="ECO:0000313" key="6">
    <source>
        <dbReference type="Proteomes" id="UP000655225"/>
    </source>
</evidence>
<keyword evidence="1" id="KW-0511">Multifunctional enzyme</keyword>
<dbReference type="Pfam" id="PF17919">
    <property type="entry name" value="RT_RNaseH_2"/>
    <property type="match status" value="1"/>
</dbReference>
<feature type="domain" description="Reverse transcriptase/retrotransposon-derived protein RNase H-like" evidence="3">
    <location>
        <begin position="204"/>
        <end position="256"/>
    </location>
</feature>
<dbReference type="OrthoDB" id="1938922at2759"/>
<evidence type="ECO:0008006" key="7">
    <source>
        <dbReference type="Google" id="ProtNLM"/>
    </source>
</evidence>
<dbReference type="InterPro" id="IPR050951">
    <property type="entry name" value="Retrovirus_Pol_polyprotein"/>
</dbReference>